<proteinExistence type="predicted"/>
<dbReference type="Gene3D" id="1.20.1250.20">
    <property type="entry name" value="MFS general substrate transporter like domains"/>
    <property type="match status" value="1"/>
</dbReference>
<dbReference type="SUPFAM" id="SSF103473">
    <property type="entry name" value="MFS general substrate transporter"/>
    <property type="match status" value="1"/>
</dbReference>
<name>A0A4R4UVD9_9ACTN</name>
<evidence type="ECO:0000313" key="8">
    <source>
        <dbReference type="Proteomes" id="UP000295258"/>
    </source>
</evidence>
<keyword evidence="4 6" id="KW-1133">Transmembrane helix</keyword>
<evidence type="ECO:0000256" key="4">
    <source>
        <dbReference type="ARBA" id="ARBA00022989"/>
    </source>
</evidence>
<dbReference type="PANTHER" id="PTHR23513:SF11">
    <property type="entry name" value="STAPHYLOFERRIN A TRANSPORTER"/>
    <property type="match status" value="1"/>
</dbReference>
<comment type="subcellular location">
    <subcellularLocation>
        <location evidence="1">Cell membrane</location>
        <topology evidence="1">Multi-pass membrane protein</topology>
    </subcellularLocation>
</comment>
<keyword evidence="3 6" id="KW-0812">Transmembrane</keyword>
<dbReference type="AlphaFoldDB" id="A0A4R4UVD9"/>
<dbReference type="PRINTS" id="PR01988">
    <property type="entry name" value="EXPORTERBACE"/>
</dbReference>
<feature type="transmembrane region" description="Helical" evidence="6">
    <location>
        <begin position="368"/>
        <end position="392"/>
    </location>
</feature>
<evidence type="ECO:0000256" key="6">
    <source>
        <dbReference type="SAM" id="Phobius"/>
    </source>
</evidence>
<evidence type="ECO:0000256" key="2">
    <source>
        <dbReference type="ARBA" id="ARBA00022475"/>
    </source>
</evidence>
<feature type="transmembrane region" description="Helical" evidence="6">
    <location>
        <begin position="306"/>
        <end position="328"/>
    </location>
</feature>
<keyword evidence="2" id="KW-1003">Cell membrane</keyword>
<evidence type="ECO:0000256" key="1">
    <source>
        <dbReference type="ARBA" id="ARBA00004651"/>
    </source>
</evidence>
<feature type="transmembrane region" description="Helical" evidence="6">
    <location>
        <begin position="221"/>
        <end position="240"/>
    </location>
</feature>
<keyword evidence="5 6" id="KW-0472">Membrane</keyword>
<dbReference type="Proteomes" id="UP000295258">
    <property type="component" value="Unassembled WGS sequence"/>
</dbReference>
<dbReference type="InterPro" id="IPR022324">
    <property type="entry name" value="Bacilysin_exporter_BacE_put"/>
</dbReference>
<dbReference type="Pfam" id="PF07690">
    <property type="entry name" value="MFS_1"/>
    <property type="match status" value="1"/>
</dbReference>
<feature type="transmembrane region" description="Helical" evidence="6">
    <location>
        <begin position="283"/>
        <end position="300"/>
    </location>
</feature>
<feature type="transmembrane region" description="Helical" evidence="6">
    <location>
        <begin position="21"/>
        <end position="39"/>
    </location>
</feature>
<feature type="transmembrane region" description="Helical" evidence="6">
    <location>
        <begin position="340"/>
        <end position="362"/>
    </location>
</feature>
<accession>A0A4R4UVD9</accession>
<dbReference type="InterPro" id="IPR011701">
    <property type="entry name" value="MFS"/>
</dbReference>
<dbReference type="CDD" id="cd06173">
    <property type="entry name" value="MFS_MefA_like"/>
    <property type="match status" value="1"/>
</dbReference>
<feature type="transmembrane region" description="Helical" evidence="6">
    <location>
        <begin position="86"/>
        <end position="109"/>
    </location>
</feature>
<organism evidence="7 8">
    <name type="scientific">Nonomuraea deserti</name>
    <dbReference type="NCBI Taxonomy" id="1848322"/>
    <lineage>
        <taxon>Bacteria</taxon>
        <taxon>Bacillati</taxon>
        <taxon>Actinomycetota</taxon>
        <taxon>Actinomycetes</taxon>
        <taxon>Streptosporangiales</taxon>
        <taxon>Streptosporangiaceae</taxon>
        <taxon>Nonomuraea</taxon>
    </lineage>
</organism>
<dbReference type="RefSeq" id="WP_132603041.1">
    <property type="nucleotide sequence ID" value="NZ_SMKO01000164.1"/>
</dbReference>
<comment type="caution">
    <text evidence="7">The sequence shown here is derived from an EMBL/GenBank/DDBJ whole genome shotgun (WGS) entry which is preliminary data.</text>
</comment>
<gene>
    <name evidence="7" type="ORF">E1292_38380</name>
</gene>
<evidence type="ECO:0000313" key="7">
    <source>
        <dbReference type="EMBL" id="TDC96447.1"/>
    </source>
</evidence>
<evidence type="ECO:0000256" key="5">
    <source>
        <dbReference type="ARBA" id="ARBA00023136"/>
    </source>
</evidence>
<feature type="transmembrane region" description="Helical" evidence="6">
    <location>
        <begin position="45"/>
        <end position="65"/>
    </location>
</feature>
<dbReference type="PANTHER" id="PTHR23513">
    <property type="entry name" value="INTEGRAL MEMBRANE EFFLUX PROTEIN-RELATED"/>
    <property type="match status" value="1"/>
</dbReference>
<evidence type="ECO:0000256" key="3">
    <source>
        <dbReference type="ARBA" id="ARBA00022692"/>
    </source>
</evidence>
<protein>
    <submittedName>
        <fullName evidence="7">MFS transporter</fullName>
    </submittedName>
</protein>
<dbReference type="GO" id="GO:0005886">
    <property type="term" value="C:plasma membrane"/>
    <property type="evidence" value="ECO:0007669"/>
    <property type="project" value="UniProtKB-SubCell"/>
</dbReference>
<dbReference type="EMBL" id="SMKO01000164">
    <property type="protein sequence ID" value="TDC96447.1"/>
    <property type="molecule type" value="Genomic_DNA"/>
</dbReference>
<sequence length="406" mass="41396">MATFAGLFTVREFRYLYPAYALSYVGDQLSSVAVAILVFDRTGSPVATAVAFSAAFLPSALGPVLGSLADRFPRRGLLIVCDLARAILVAALALPGMPIGAAIALLYLAHLFTPPFMSARAALMPDVLGGEAYIAGNGLTNLTYQISQVAGFAIGGAVVLLVTPAGALLANAATFALSAALIWRGIRPRPAPESEGARWSPLRDAAAGVRHVFTDPWLRQCLLLVWLVSAFAFSTEAIAYPLARELGGGPPLAGVLMATIALGYATGATVLTRWTRPSVRDRVTVPLAVLSGLALLPMLAHPPAPVVLALLFCCGLGCSFSTPLNAMFIQRAAPAYRGRAMGVAIAGIAAGQGGGFLLAGWVTELGVTASATVGLCGIGALASAVCCGAAYASAAATPVASEPSGT</sequence>
<dbReference type="GO" id="GO:0022857">
    <property type="term" value="F:transmembrane transporter activity"/>
    <property type="evidence" value="ECO:0007669"/>
    <property type="project" value="InterPro"/>
</dbReference>
<dbReference type="InterPro" id="IPR036259">
    <property type="entry name" value="MFS_trans_sf"/>
</dbReference>
<feature type="transmembrane region" description="Helical" evidence="6">
    <location>
        <begin position="252"/>
        <end position="271"/>
    </location>
</feature>
<feature type="transmembrane region" description="Helical" evidence="6">
    <location>
        <begin position="149"/>
        <end position="182"/>
    </location>
</feature>
<keyword evidence="8" id="KW-1185">Reference proteome</keyword>
<reference evidence="7 8" key="1">
    <citation type="submission" date="2019-03" db="EMBL/GenBank/DDBJ databases">
        <title>Draft genome sequences of novel Actinobacteria.</title>
        <authorList>
            <person name="Sahin N."/>
            <person name="Ay H."/>
            <person name="Saygin H."/>
        </authorList>
    </citation>
    <scope>NUCLEOTIDE SEQUENCE [LARGE SCALE GENOMIC DNA]</scope>
    <source>
        <strain evidence="7 8">KC310</strain>
    </source>
</reference>